<gene>
    <name evidence="8" type="ORF">GCM10011335_11130</name>
</gene>
<evidence type="ECO:0000313" key="8">
    <source>
        <dbReference type="EMBL" id="GGD09996.1"/>
    </source>
</evidence>
<name>A0A916XTQ3_9HYPH</name>
<evidence type="ECO:0000256" key="4">
    <source>
        <dbReference type="ARBA" id="ARBA00022475"/>
    </source>
</evidence>
<feature type="chain" id="PRO_5037433136" description="Lectin-like protein BA14k" evidence="7">
    <location>
        <begin position="28"/>
        <end position="162"/>
    </location>
</feature>
<sequence>MRKSLSRLCALGLTAAMTLGSFVPTQAAPVVPMRTTTSLPAPTAGAPAAEVVPVQYRQGNRQIRRGDRRHMRRHDRRQIRRDARRDYYNGHRGYRNQRRGYRRHNGYWFPPAAFIAGAIIGGATSNRGVSSAHIRSCQSRYRSYRASDNTFQPYNGPRQQCR</sequence>
<comment type="subcellular location">
    <subcellularLocation>
        <location evidence="1">Membrane</location>
        <topology evidence="1">Single-pass membrane protein</topology>
    </subcellularLocation>
</comment>
<feature type="signal peptide" evidence="7">
    <location>
        <begin position="1"/>
        <end position="27"/>
    </location>
</feature>
<dbReference type="AlphaFoldDB" id="A0A916XTQ3"/>
<reference evidence="8" key="1">
    <citation type="journal article" date="2014" name="Int. J. Syst. Evol. Microbiol.">
        <title>Complete genome sequence of Corynebacterium casei LMG S-19264T (=DSM 44701T), isolated from a smear-ripened cheese.</title>
        <authorList>
            <consortium name="US DOE Joint Genome Institute (JGI-PGF)"/>
            <person name="Walter F."/>
            <person name="Albersmeier A."/>
            <person name="Kalinowski J."/>
            <person name="Ruckert C."/>
        </authorList>
    </citation>
    <scope>NUCLEOTIDE SEQUENCE</scope>
    <source>
        <strain evidence="8">CGMCC 1.15493</strain>
    </source>
</reference>
<organism evidence="8 9">
    <name type="scientific">Aureimonas glaciei</name>
    <dbReference type="NCBI Taxonomy" id="1776957"/>
    <lineage>
        <taxon>Bacteria</taxon>
        <taxon>Pseudomonadati</taxon>
        <taxon>Pseudomonadota</taxon>
        <taxon>Alphaproteobacteria</taxon>
        <taxon>Hyphomicrobiales</taxon>
        <taxon>Aurantimonadaceae</taxon>
        <taxon>Aureimonas</taxon>
    </lineage>
</organism>
<reference evidence="8" key="2">
    <citation type="submission" date="2020-09" db="EMBL/GenBank/DDBJ databases">
        <authorList>
            <person name="Sun Q."/>
            <person name="Zhou Y."/>
        </authorList>
    </citation>
    <scope>NUCLEOTIDE SEQUENCE</scope>
    <source>
        <strain evidence="8">CGMCC 1.15493</strain>
    </source>
</reference>
<keyword evidence="5" id="KW-0430">Lectin</keyword>
<keyword evidence="9" id="KW-1185">Reference proteome</keyword>
<dbReference type="Proteomes" id="UP000613160">
    <property type="component" value="Unassembled WGS sequence"/>
</dbReference>
<evidence type="ECO:0000256" key="6">
    <source>
        <dbReference type="ARBA" id="ARBA00025321"/>
    </source>
</evidence>
<dbReference type="EMBL" id="BMJJ01000002">
    <property type="protein sequence ID" value="GGD09996.1"/>
    <property type="molecule type" value="Genomic_DNA"/>
</dbReference>
<evidence type="ECO:0000256" key="7">
    <source>
        <dbReference type="SAM" id="SignalP"/>
    </source>
</evidence>
<dbReference type="RefSeq" id="WP_188849575.1">
    <property type="nucleotide sequence ID" value="NZ_BMJJ01000002.1"/>
</dbReference>
<evidence type="ECO:0000256" key="3">
    <source>
        <dbReference type="ARBA" id="ARBA00020552"/>
    </source>
</evidence>
<keyword evidence="4" id="KW-1003">Cell membrane</keyword>
<accession>A0A916XTQ3</accession>
<comment type="function">
    <text evidence="6">Has immunoglobulin-binding and hemagglutination properties, and can bind to mannose. Essential for virulence. May be involved in LPS biosynthesis or polysaccharide transport.</text>
</comment>
<proteinExistence type="inferred from homology"/>
<evidence type="ECO:0000256" key="2">
    <source>
        <dbReference type="ARBA" id="ARBA00010270"/>
    </source>
</evidence>
<dbReference type="InterPro" id="IPR012413">
    <property type="entry name" value="BA14K"/>
</dbReference>
<keyword evidence="4" id="KW-0472">Membrane</keyword>
<dbReference type="Pfam" id="PF07886">
    <property type="entry name" value="BA14K"/>
    <property type="match status" value="1"/>
</dbReference>
<comment type="similarity">
    <text evidence="2">Belongs to the BA14k family.</text>
</comment>
<comment type="caution">
    <text evidence="8">The sequence shown here is derived from an EMBL/GenBank/DDBJ whole genome shotgun (WGS) entry which is preliminary data.</text>
</comment>
<evidence type="ECO:0000256" key="1">
    <source>
        <dbReference type="ARBA" id="ARBA00004167"/>
    </source>
</evidence>
<dbReference type="GO" id="GO:0016020">
    <property type="term" value="C:membrane"/>
    <property type="evidence" value="ECO:0007669"/>
    <property type="project" value="UniProtKB-SubCell"/>
</dbReference>
<protein>
    <recommendedName>
        <fullName evidence="3">Lectin-like protein BA14k</fullName>
    </recommendedName>
</protein>
<dbReference type="GO" id="GO:0030246">
    <property type="term" value="F:carbohydrate binding"/>
    <property type="evidence" value="ECO:0007669"/>
    <property type="project" value="UniProtKB-KW"/>
</dbReference>
<evidence type="ECO:0000256" key="5">
    <source>
        <dbReference type="ARBA" id="ARBA00022734"/>
    </source>
</evidence>
<keyword evidence="7" id="KW-0732">Signal</keyword>
<evidence type="ECO:0000313" key="9">
    <source>
        <dbReference type="Proteomes" id="UP000613160"/>
    </source>
</evidence>